<evidence type="ECO:0000256" key="8">
    <source>
        <dbReference type="ARBA" id="ARBA00022679"/>
    </source>
</evidence>
<dbReference type="GO" id="GO:0016263">
    <property type="term" value="F:glycoprotein-N-acetylgalactosamine 3-beta-galactosyltransferase activity"/>
    <property type="evidence" value="ECO:0007669"/>
    <property type="project" value="UniProtKB-EC"/>
</dbReference>
<evidence type="ECO:0000259" key="22">
    <source>
        <dbReference type="Pfam" id="PF02434"/>
    </source>
</evidence>
<keyword evidence="13 21" id="KW-1133">Transmembrane helix</keyword>
<evidence type="ECO:0000256" key="1">
    <source>
        <dbReference type="ARBA" id="ARBA00001936"/>
    </source>
</evidence>
<dbReference type="GO" id="GO:0016020">
    <property type="term" value="C:membrane"/>
    <property type="evidence" value="ECO:0007669"/>
    <property type="project" value="UniProtKB-SubCell"/>
</dbReference>
<dbReference type="STRING" id="307972.A0A2G8K503"/>
<evidence type="ECO:0000256" key="13">
    <source>
        <dbReference type="ARBA" id="ARBA00022989"/>
    </source>
</evidence>
<comment type="caution">
    <text evidence="23">The sequence shown here is derived from an EMBL/GenBank/DDBJ whole genome shotgun (WGS) entry which is preliminary data.</text>
</comment>
<evidence type="ECO:0000256" key="10">
    <source>
        <dbReference type="ARBA" id="ARBA00022723"/>
    </source>
</evidence>
<keyword evidence="14 21" id="KW-0472">Membrane</keyword>
<evidence type="ECO:0000256" key="9">
    <source>
        <dbReference type="ARBA" id="ARBA00022692"/>
    </source>
</evidence>
<feature type="transmembrane region" description="Helical" evidence="21">
    <location>
        <begin position="6"/>
        <end position="29"/>
    </location>
</feature>
<feature type="compositionally biased region" description="Basic and acidic residues" evidence="20">
    <location>
        <begin position="711"/>
        <end position="735"/>
    </location>
</feature>
<organism evidence="23 24">
    <name type="scientific">Stichopus japonicus</name>
    <name type="common">Sea cucumber</name>
    <dbReference type="NCBI Taxonomy" id="307972"/>
    <lineage>
        <taxon>Eukaryota</taxon>
        <taxon>Metazoa</taxon>
        <taxon>Echinodermata</taxon>
        <taxon>Eleutherozoa</taxon>
        <taxon>Echinozoa</taxon>
        <taxon>Holothuroidea</taxon>
        <taxon>Aspidochirotacea</taxon>
        <taxon>Aspidochirotida</taxon>
        <taxon>Stichopodidae</taxon>
        <taxon>Apostichopus</taxon>
    </lineage>
</organism>
<comment type="pathway">
    <text evidence="3">Protein modification; protein glycosylation.</text>
</comment>
<evidence type="ECO:0000256" key="17">
    <source>
        <dbReference type="ARBA" id="ARBA00023211"/>
    </source>
</evidence>
<evidence type="ECO:0000256" key="6">
    <source>
        <dbReference type="ARBA" id="ARBA00012557"/>
    </source>
</evidence>
<evidence type="ECO:0000256" key="12">
    <source>
        <dbReference type="ARBA" id="ARBA00022968"/>
    </source>
</evidence>
<feature type="transmembrane region" description="Helical" evidence="21">
    <location>
        <begin position="306"/>
        <end position="325"/>
    </location>
</feature>
<reference evidence="23 24" key="1">
    <citation type="journal article" date="2017" name="PLoS Biol.">
        <title>The sea cucumber genome provides insights into morphological evolution and visceral regeneration.</title>
        <authorList>
            <person name="Zhang X."/>
            <person name="Sun L."/>
            <person name="Yuan J."/>
            <person name="Sun Y."/>
            <person name="Gao Y."/>
            <person name="Zhang L."/>
            <person name="Li S."/>
            <person name="Dai H."/>
            <person name="Hamel J.F."/>
            <person name="Liu C."/>
            <person name="Yu Y."/>
            <person name="Liu S."/>
            <person name="Lin W."/>
            <person name="Guo K."/>
            <person name="Jin S."/>
            <person name="Xu P."/>
            <person name="Storey K.B."/>
            <person name="Huan P."/>
            <person name="Zhang T."/>
            <person name="Zhou Y."/>
            <person name="Zhang J."/>
            <person name="Lin C."/>
            <person name="Li X."/>
            <person name="Xing L."/>
            <person name="Huo D."/>
            <person name="Sun M."/>
            <person name="Wang L."/>
            <person name="Mercier A."/>
            <person name="Li F."/>
            <person name="Yang H."/>
            <person name="Xiang J."/>
        </authorList>
    </citation>
    <scope>NUCLEOTIDE SEQUENCE [LARGE SCALE GENOMIC DNA]</scope>
    <source>
        <strain evidence="23">Shaxun</strain>
        <tissue evidence="23">Muscle</tissue>
    </source>
</reference>
<evidence type="ECO:0000256" key="7">
    <source>
        <dbReference type="ARBA" id="ARBA00022676"/>
    </source>
</evidence>
<comment type="function">
    <text evidence="19">Glycosyltransferase that generates the core 1 O-glycan Gal-beta1-3GalNAc-alpha1-Ser/Thr (T antigen), which is a precursor for many extended O-glycans in glycoproteins.</text>
</comment>
<comment type="similarity">
    <text evidence="4">Belongs to the glycosyltransferase 31 family. Beta3-Gal-T subfamily.</text>
</comment>
<evidence type="ECO:0000256" key="21">
    <source>
        <dbReference type="SAM" id="Phobius"/>
    </source>
</evidence>
<feature type="compositionally biased region" description="Basic and acidic residues" evidence="20">
    <location>
        <begin position="678"/>
        <end position="690"/>
    </location>
</feature>
<sequence>MAKSNIFPLALGLIVGVMLSYIFTQYDAISKRTTSMKRQPIFYGNRDYSLGGNSFYLQRRSLNNMTSTPTIDNEMTRMVKSFPFDPNFNSSLLRENIKILCYVMCARGSKPAMIAVKAVTEKHCHKVVLFTKGTEKDIGTVDLGFELVESQSWERYKKATEYVYNQFRLDYDLFIKLEYDIFVVPENVCFMSLLHQAYIPGYLGHVLTDDKDRGVVTILTREGLSILHEAIPSCPAQKGGKKEDVELVECLQPLHVYHTKESKDAEGKPRFQMLIPDHELPGNTIKYNPWYMRLKGAMAGSSTQQIFLNFIFGLIFGSIVTFVVIEFSEPGRSETLYLNILSRESSLLSLIKDPHGNTHVEVNDHNQVSEEEASRFVSHLDSSMLGEDALSGWMVQHVRILCWVMTNPKNLQSKAIHVKSTWAKRCNKVLFISSEDTDFPTVAVVDHEGREYLWQKTRGAFQHIYDNYLNEADWFLKADDDTYVIVENLRKLVSTHSPNEPIFFGRKFKPYVRQGYMSGGAGYILSHKAVELLVEKGFSDPKLCKPFSKVGGAEDVDMGRCLMNVGVTAGDSRTGEYETFHPFVPMQMIVPNILPRKFWYWDYNYYPVKEGPECCSDFSISFHYVAPNIMYQLEYMIYHMRPFGVGYYSCPAEIRSIVGLPEVTGSESSAGKAETVVADEKREDDKKETGVEVEDKDEKKKTEGEAAIDLTKQKQAEEKEEKQTGEEEETPKGGGKENAAQSGE</sequence>
<dbReference type="EMBL" id="MRZV01000876">
    <property type="protein sequence ID" value="PIK43097.1"/>
    <property type="molecule type" value="Genomic_DNA"/>
</dbReference>
<keyword evidence="24" id="KW-1185">Reference proteome</keyword>
<comment type="subunit">
    <text evidence="5">Homodimer; disulfide-linked.</text>
</comment>
<keyword evidence="15" id="KW-1015">Disulfide bond</keyword>
<dbReference type="EC" id="2.4.1.122" evidence="6"/>
<dbReference type="FunFam" id="3.90.550.50:FF:000017">
    <property type="entry name" value="Glycoprotein-N-acetylgalactosamine 3-beta-galactosyltransferase 1"/>
    <property type="match status" value="1"/>
</dbReference>
<evidence type="ECO:0000256" key="14">
    <source>
        <dbReference type="ARBA" id="ARBA00023136"/>
    </source>
</evidence>
<comment type="subcellular location">
    <subcellularLocation>
        <location evidence="2">Membrane</location>
        <topology evidence="2">Single-pass type II membrane protein</topology>
    </subcellularLocation>
</comment>
<protein>
    <recommendedName>
        <fullName evidence="18">Glycoprotein-N-acetylgalactosamine 3-beta-galactosyltransferase 1</fullName>
        <ecNumber evidence="6">2.4.1.122</ecNumber>
    </recommendedName>
</protein>
<evidence type="ECO:0000313" key="23">
    <source>
        <dbReference type="EMBL" id="PIK43097.1"/>
    </source>
</evidence>
<keyword evidence="12" id="KW-0735">Signal-anchor</keyword>
<evidence type="ECO:0000256" key="3">
    <source>
        <dbReference type="ARBA" id="ARBA00004922"/>
    </source>
</evidence>
<comment type="cofactor">
    <cofactor evidence="1">
        <name>Mn(2+)</name>
        <dbReference type="ChEBI" id="CHEBI:29035"/>
    </cofactor>
</comment>
<evidence type="ECO:0000256" key="19">
    <source>
        <dbReference type="ARBA" id="ARBA00059245"/>
    </source>
</evidence>
<keyword evidence="17" id="KW-0464">Manganese</keyword>
<evidence type="ECO:0000256" key="20">
    <source>
        <dbReference type="SAM" id="MobiDB-lite"/>
    </source>
</evidence>
<evidence type="ECO:0000256" key="4">
    <source>
        <dbReference type="ARBA" id="ARBA00006462"/>
    </source>
</evidence>
<evidence type="ECO:0000256" key="5">
    <source>
        <dbReference type="ARBA" id="ARBA00011748"/>
    </source>
</evidence>
<keyword evidence="10" id="KW-0479">Metal-binding</keyword>
<accession>A0A2G8K503</accession>
<feature type="region of interest" description="Disordered" evidence="20">
    <location>
        <begin position="663"/>
        <end position="744"/>
    </location>
</feature>
<dbReference type="Proteomes" id="UP000230750">
    <property type="component" value="Unassembled WGS sequence"/>
</dbReference>
<dbReference type="AlphaFoldDB" id="A0A2G8K503"/>
<evidence type="ECO:0000256" key="18">
    <source>
        <dbReference type="ARBA" id="ARBA00040898"/>
    </source>
</evidence>
<evidence type="ECO:0000256" key="16">
    <source>
        <dbReference type="ARBA" id="ARBA00023180"/>
    </source>
</evidence>
<dbReference type="GO" id="GO:0000166">
    <property type="term" value="F:nucleotide binding"/>
    <property type="evidence" value="ECO:0007669"/>
    <property type="project" value="UniProtKB-KW"/>
</dbReference>
<dbReference type="GO" id="GO:0030145">
    <property type="term" value="F:manganese ion binding"/>
    <property type="evidence" value="ECO:0007669"/>
    <property type="project" value="UniProtKB-ARBA"/>
</dbReference>
<gene>
    <name evidence="23" type="ORF">BSL78_20047</name>
</gene>
<feature type="domain" description="Fringe-like glycosyltransferase" evidence="22">
    <location>
        <begin position="400"/>
        <end position="569"/>
    </location>
</feature>
<dbReference type="PANTHER" id="PTHR23033:SF14">
    <property type="entry name" value="GLYCOPROTEIN-N-ACETYLGALACTOSAMINE 3-BETA-GALACTOSYLTRANSFERASE 1-RELATED"/>
    <property type="match status" value="1"/>
</dbReference>
<keyword evidence="7 23" id="KW-0328">Glycosyltransferase</keyword>
<evidence type="ECO:0000256" key="15">
    <source>
        <dbReference type="ARBA" id="ARBA00023157"/>
    </source>
</evidence>
<dbReference type="InterPro" id="IPR026050">
    <property type="entry name" value="C1GALT1/C1GALT1_chp1"/>
</dbReference>
<keyword evidence="11" id="KW-0547">Nucleotide-binding</keyword>
<name>A0A2G8K503_STIJA</name>
<dbReference type="OrthoDB" id="414175at2759"/>
<evidence type="ECO:0000256" key="11">
    <source>
        <dbReference type="ARBA" id="ARBA00022741"/>
    </source>
</evidence>
<evidence type="ECO:0000313" key="24">
    <source>
        <dbReference type="Proteomes" id="UP000230750"/>
    </source>
</evidence>
<dbReference type="Gene3D" id="3.90.550.50">
    <property type="match status" value="1"/>
</dbReference>
<dbReference type="Pfam" id="PF02434">
    <property type="entry name" value="Fringe"/>
    <property type="match status" value="1"/>
</dbReference>
<evidence type="ECO:0000256" key="2">
    <source>
        <dbReference type="ARBA" id="ARBA00004606"/>
    </source>
</evidence>
<keyword evidence="8 23" id="KW-0808">Transferase</keyword>
<dbReference type="PANTHER" id="PTHR23033">
    <property type="entry name" value="BETA1,3-GALACTOSYLTRANSFERASE"/>
    <property type="match status" value="1"/>
</dbReference>
<dbReference type="UniPathway" id="UPA00378"/>
<keyword evidence="16" id="KW-0325">Glycoprotein</keyword>
<dbReference type="InterPro" id="IPR003378">
    <property type="entry name" value="Fringe-like_glycosylTrfase"/>
</dbReference>
<proteinExistence type="inferred from homology"/>
<keyword evidence="9 21" id="KW-0812">Transmembrane</keyword>